<protein>
    <recommendedName>
        <fullName evidence="1">Glycosyl transferase family 1 domain-containing protein</fullName>
    </recommendedName>
</protein>
<dbReference type="PANTHER" id="PTHR45947">
    <property type="entry name" value="SULFOQUINOVOSYL TRANSFERASE SQD2"/>
    <property type="match status" value="1"/>
</dbReference>
<dbReference type="InterPro" id="IPR050194">
    <property type="entry name" value="Glycosyltransferase_grp1"/>
</dbReference>
<evidence type="ECO:0000313" key="3">
    <source>
        <dbReference type="Proteomes" id="UP000230052"/>
    </source>
</evidence>
<sequence length="378" mass="43285">MRILVFGHMYTEPIHREKFQYISRDDGFHITVVAPHEWRHTLNNYKFTPALENEKFEVICRKISFSGKYFTFFYHGLSKLLKEYRPDIIEIDQEPASFACYSIIKKAKKLRPSSKIVVWTSEDTMTKWKFPLSYFEKYNLSRIGHIIACNSEVEELLRKKGYTGKISIFQFLGISPEIFKPQDVSALMRTLGLNDEFVIGYVGRLTEAKGIKTLFKAFALLNDNSRLLIVGKGELLDELQGLTEELKIKDRVILTGSVSHEGVALYLNCMNVLVLPSEGSDEWREKFGYVVPQAMLCNVPVIGSRHGGIPDVIGDSGILFEPKNAKELSQKIKELKENNGLRHKYIEAGRKRAIENYTVEKVAGKISKVYKSLSNDRL</sequence>
<dbReference type="AlphaFoldDB" id="A0A2J0KUW3"/>
<dbReference type="SUPFAM" id="SSF53756">
    <property type="entry name" value="UDP-Glycosyltransferase/glycogen phosphorylase"/>
    <property type="match status" value="1"/>
</dbReference>
<name>A0A2J0KUW3_9BACT</name>
<dbReference type="PANTHER" id="PTHR45947:SF3">
    <property type="entry name" value="SULFOQUINOVOSYL TRANSFERASE SQD2"/>
    <property type="match status" value="1"/>
</dbReference>
<dbReference type="Pfam" id="PF00534">
    <property type="entry name" value="Glycos_transf_1"/>
    <property type="match status" value="1"/>
</dbReference>
<dbReference type="Proteomes" id="UP000230052">
    <property type="component" value="Unassembled WGS sequence"/>
</dbReference>
<dbReference type="GO" id="GO:0016757">
    <property type="term" value="F:glycosyltransferase activity"/>
    <property type="evidence" value="ECO:0007669"/>
    <property type="project" value="InterPro"/>
</dbReference>
<dbReference type="Gene3D" id="3.40.50.2000">
    <property type="entry name" value="Glycogen Phosphorylase B"/>
    <property type="match status" value="2"/>
</dbReference>
<evidence type="ECO:0000313" key="2">
    <source>
        <dbReference type="EMBL" id="PIU41559.1"/>
    </source>
</evidence>
<dbReference type="EMBL" id="PEWV01000047">
    <property type="protein sequence ID" value="PIU41559.1"/>
    <property type="molecule type" value="Genomic_DNA"/>
</dbReference>
<feature type="domain" description="Glycosyl transferase family 1" evidence="1">
    <location>
        <begin position="194"/>
        <end position="352"/>
    </location>
</feature>
<evidence type="ECO:0000259" key="1">
    <source>
        <dbReference type="Pfam" id="PF00534"/>
    </source>
</evidence>
<accession>A0A2J0KUW3</accession>
<proteinExistence type="predicted"/>
<comment type="caution">
    <text evidence="2">The sequence shown here is derived from an EMBL/GenBank/DDBJ whole genome shotgun (WGS) entry which is preliminary data.</text>
</comment>
<dbReference type="InterPro" id="IPR001296">
    <property type="entry name" value="Glyco_trans_1"/>
</dbReference>
<gene>
    <name evidence="2" type="ORF">COS99_04820</name>
</gene>
<organism evidence="2 3">
    <name type="scientific">Candidatus Aquitaenariimonas noxiae</name>
    <dbReference type="NCBI Taxonomy" id="1974741"/>
    <lineage>
        <taxon>Bacteria</taxon>
        <taxon>Pseudomonadati</taxon>
        <taxon>Candidatus Omnitrophota</taxon>
        <taxon>Candidatus Aquitaenariimonas</taxon>
    </lineage>
</organism>
<reference evidence="2 3" key="1">
    <citation type="submission" date="2017-09" db="EMBL/GenBank/DDBJ databases">
        <title>Depth-based differentiation of microbial function through sediment-hosted aquifers and enrichment of novel symbionts in the deep terrestrial subsurface.</title>
        <authorList>
            <person name="Probst A.J."/>
            <person name="Ladd B."/>
            <person name="Jarett J.K."/>
            <person name="Geller-Mcgrath D.E."/>
            <person name="Sieber C.M."/>
            <person name="Emerson J.B."/>
            <person name="Anantharaman K."/>
            <person name="Thomas B.C."/>
            <person name="Malmstrom R."/>
            <person name="Stieglmeier M."/>
            <person name="Klingl A."/>
            <person name="Woyke T."/>
            <person name="Ryan C.M."/>
            <person name="Banfield J.F."/>
        </authorList>
    </citation>
    <scope>NUCLEOTIDE SEQUENCE [LARGE SCALE GENOMIC DNA]</scope>
    <source>
        <strain evidence="2">CG07_land_8_20_14_0_80_42_15</strain>
    </source>
</reference>